<accession>A0A498JVV7</accession>
<keyword evidence="3" id="KW-1185">Reference proteome</keyword>
<protein>
    <submittedName>
        <fullName evidence="2">Uncharacterized protein</fullName>
    </submittedName>
</protein>
<evidence type="ECO:0000313" key="3">
    <source>
        <dbReference type="Proteomes" id="UP000290289"/>
    </source>
</evidence>
<evidence type="ECO:0000313" key="2">
    <source>
        <dbReference type="EMBL" id="RXH97602.1"/>
    </source>
</evidence>
<gene>
    <name evidence="2" type="ORF">DVH24_009927</name>
</gene>
<evidence type="ECO:0000256" key="1">
    <source>
        <dbReference type="SAM" id="MobiDB-lite"/>
    </source>
</evidence>
<comment type="caution">
    <text evidence="2">The sequence shown here is derived from an EMBL/GenBank/DDBJ whole genome shotgun (WGS) entry which is preliminary data.</text>
</comment>
<feature type="compositionally biased region" description="Acidic residues" evidence="1">
    <location>
        <begin position="72"/>
        <end position="90"/>
    </location>
</feature>
<dbReference type="EMBL" id="RDQH01000331">
    <property type="protein sequence ID" value="RXH97602.1"/>
    <property type="molecule type" value="Genomic_DNA"/>
</dbReference>
<dbReference type="Proteomes" id="UP000290289">
    <property type="component" value="Chromosome 5"/>
</dbReference>
<feature type="region of interest" description="Disordered" evidence="1">
    <location>
        <begin position="71"/>
        <end position="121"/>
    </location>
</feature>
<reference evidence="2 3" key="1">
    <citation type="submission" date="2018-10" db="EMBL/GenBank/DDBJ databases">
        <title>A high-quality apple genome assembly.</title>
        <authorList>
            <person name="Hu J."/>
        </authorList>
    </citation>
    <scope>NUCLEOTIDE SEQUENCE [LARGE SCALE GENOMIC DNA]</scope>
    <source>
        <strain evidence="3">cv. HFTH1</strain>
        <tissue evidence="2">Young leaf</tissue>
    </source>
</reference>
<sequence>MYSVIHCKPRWTEDAEEIRGITIATQQTQLAVVQLLFLEGVIDTKKVKVEVQQHLYNGIIKNYTRWYLHGEDENDETDESNSDSDSDGSENDVINMEQDDDMHGLVEEGCPQDPNRDAEKI</sequence>
<proteinExistence type="predicted"/>
<dbReference type="AlphaFoldDB" id="A0A498JVV7"/>
<dbReference type="STRING" id="3750.A0A498JVV7"/>
<organism evidence="2 3">
    <name type="scientific">Malus domestica</name>
    <name type="common">Apple</name>
    <name type="synonym">Pyrus malus</name>
    <dbReference type="NCBI Taxonomy" id="3750"/>
    <lineage>
        <taxon>Eukaryota</taxon>
        <taxon>Viridiplantae</taxon>
        <taxon>Streptophyta</taxon>
        <taxon>Embryophyta</taxon>
        <taxon>Tracheophyta</taxon>
        <taxon>Spermatophyta</taxon>
        <taxon>Magnoliopsida</taxon>
        <taxon>eudicotyledons</taxon>
        <taxon>Gunneridae</taxon>
        <taxon>Pentapetalae</taxon>
        <taxon>rosids</taxon>
        <taxon>fabids</taxon>
        <taxon>Rosales</taxon>
        <taxon>Rosaceae</taxon>
        <taxon>Amygdaloideae</taxon>
        <taxon>Maleae</taxon>
        <taxon>Malus</taxon>
    </lineage>
</organism>
<name>A0A498JVV7_MALDO</name>